<evidence type="ECO:0000313" key="2">
    <source>
        <dbReference type="Proteomes" id="UP001163603"/>
    </source>
</evidence>
<evidence type="ECO:0000313" key="1">
    <source>
        <dbReference type="EMBL" id="KAJ0049431.1"/>
    </source>
</evidence>
<organism evidence="1 2">
    <name type="scientific">Pistacia integerrima</name>
    <dbReference type="NCBI Taxonomy" id="434235"/>
    <lineage>
        <taxon>Eukaryota</taxon>
        <taxon>Viridiplantae</taxon>
        <taxon>Streptophyta</taxon>
        <taxon>Embryophyta</taxon>
        <taxon>Tracheophyta</taxon>
        <taxon>Spermatophyta</taxon>
        <taxon>Magnoliopsida</taxon>
        <taxon>eudicotyledons</taxon>
        <taxon>Gunneridae</taxon>
        <taxon>Pentapetalae</taxon>
        <taxon>rosids</taxon>
        <taxon>malvids</taxon>
        <taxon>Sapindales</taxon>
        <taxon>Anacardiaceae</taxon>
        <taxon>Pistacia</taxon>
    </lineage>
</organism>
<accession>A0ACC0ZE42</accession>
<keyword evidence="2" id="KW-1185">Reference proteome</keyword>
<protein>
    <submittedName>
        <fullName evidence="1">Uncharacterized protein</fullName>
    </submittedName>
</protein>
<name>A0ACC0ZE42_9ROSI</name>
<reference evidence="2" key="1">
    <citation type="journal article" date="2023" name="G3 (Bethesda)">
        <title>Genome assembly and association tests identify interacting loci associated with vigor, precocity, and sex in interspecific pistachio rootstocks.</title>
        <authorList>
            <person name="Palmer W."/>
            <person name="Jacygrad E."/>
            <person name="Sagayaradj S."/>
            <person name="Cavanaugh K."/>
            <person name="Han R."/>
            <person name="Bertier L."/>
            <person name="Beede B."/>
            <person name="Kafkas S."/>
            <person name="Golino D."/>
            <person name="Preece J."/>
            <person name="Michelmore R."/>
        </authorList>
    </citation>
    <scope>NUCLEOTIDE SEQUENCE [LARGE SCALE GENOMIC DNA]</scope>
</reference>
<comment type="caution">
    <text evidence="1">The sequence shown here is derived from an EMBL/GenBank/DDBJ whole genome shotgun (WGS) entry which is preliminary data.</text>
</comment>
<dbReference type="EMBL" id="CM047737">
    <property type="protein sequence ID" value="KAJ0049431.1"/>
    <property type="molecule type" value="Genomic_DNA"/>
</dbReference>
<gene>
    <name evidence="1" type="ORF">Pint_16455</name>
</gene>
<proteinExistence type="predicted"/>
<sequence>MEVEPVRVPASESAIEKPEMIKIEDESRSCAVCLEEILLGSQVTRMPCAHLFHGYCILNWLRKSKFCPLCRFELD</sequence>
<dbReference type="Proteomes" id="UP001163603">
    <property type="component" value="Chromosome 2"/>
</dbReference>